<keyword evidence="5 7" id="KW-0067">ATP-binding</keyword>
<dbReference type="InterPro" id="IPR008995">
    <property type="entry name" value="Mo/tungstate-bd_C_term_dom"/>
</dbReference>
<dbReference type="Pfam" id="PF08402">
    <property type="entry name" value="TOBE_2"/>
    <property type="match status" value="1"/>
</dbReference>
<dbReference type="Gene3D" id="2.40.50.140">
    <property type="entry name" value="Nucleic acid-binding proteins"/>
    <property type="match status" value="1"/>
</dbReference>
<dbReference type="InterPro" id="IPR017871">
    <property type="entry name" value="ABC_transporter-like_CS"/>
</dbReference>
<dbReference type="RefSeq" id="WP_406858172.1">
    <property type="nucleotide sequence ID" value="NZ_CP157484.1"/>
</dbReference>
<dbReference type="InterPro" id="IPR050093">
    <property type="entry name" value="ABC_SmlMolc_Importer"/>
</dbReference>
<dbReference type="GO" id="GO:0043190">
    <property type="term" value="C:ATP-binding cassette (ABC) transporter complex"/>
    <property type="evidence" value="ECO:0007669"/>
    <property type="project" value="InterPro"/>
</dbReference>
<evidence type="ECO:0000256" key="3">
    <source>
        <dbReference type="ARBA" id="ARBA00022448"/>
    </source>
</evidence>
<dbReference type="Gene3D" id="2.40.50.100">
    <property type="match status" value="1"/>
</dbReference>
<dbReference type="EMBL" id="CP157484">
    <property type="protein sequence ID" value="XBO41321.1"/>
    <property type="molecule type" value="Genomic_DNA"/>
</dbReference>
<sequence length="368" mass="39671">MAGITIRNLTKSYSGEASAAALSDLSLDIADNQFITLLGPSGCGKTTTLRAIAGYITPDKGSIHVDGRLMSSPQSVVPPDSRGMGMVFQNYAVWPHKTVFENVVFGLKIRKTPAAQALQMVDRALDLVNLTGLEGRYPNELSGGQQQRVALARSLVVEPEILLLDEPLSNLDAKLRERMRTELKQLQRRTGITFIYVTHDQAEALALSDQIAVMHQGRLQQFGTPFEVYSRPANRVVADFMGLVNILPGRLAEVSGGRGRVEGPDLRLEMPAPDWARAGAAIEIAIRPENIRLQPVGQGGDETLATVTDRTFLGNLSEYHVTLNSGQVLRVQTHPLQQFAVGDGVALAVDASQCSIFLPAASIPAAAA</sequence>
<evidence type="ECO:0000256" key="2">
    <source>
        <dbReference type="ARBA" id="ARBA00005417"/>
    </source>
</evidence>
<dbReference type="GO" id="GO:0005524">
    <property type="term" value="F:ATP binding"/>
    <property type="evidence" value="ECO:0007669"/>
    <property type="project" value="UniProtKB-KW"/>
</dbReference>
<dbReference type="SUPFAM" id="SSF50331">
    <property type="entry name" value="MOP-like"/>
    <property type="match status" value="1"/>
</dbReference>
<dbReference type="AlphaFoldDB" id="A0AAU7JM27"/>
<keyword evidence="3" id="KW-0813">Transport</keyword>
<dbReference type="InterPro" id="IPR013611">
    <property type="entry name" value="Transp-assoc_OB_typ2"/>
</dbReference>
<protein>
    <submittedName>
        <fullName evidence="7">ABC transporter ATP-binding protein</fullName>
    </submittedName>
</protein>
<evidence type="ECO:0000256" key="1">
    <source>
        <dbReference type="ARBA" id="ARBA00004417"/>
    </source>
</evidence>
<dbReference type="InterPro" id="IPR003439">
    <property type="entry name" value="ABC_transporter-like_ATP-bd"/>
</dbReference>
<dbReference type="Gene3D" id="3.40.50.300">
    <property type="entry name" value="P-loop containing nucleotide triphosphate hydrolases"/>
    <property type="match status" value="1"/>
</dbReference>
<dbReference type="SMART" id="SM00382">
    <property type="entry name" value="AAA"/>
    <property type="match status" value="1"/>
</dbReference>
<name>A0AAU7JM27_9HYPH</name>
<dbReference type="Pfam" id="PF00005">
    <property type="entry name" value="ABC_tran"/>
    <property type="match status" value="1"/>
</dbReference>
<dbReference type="SUPFAM" id="SSF52540">
    <property type="entry name" value="P-loop containing nucleoside triphosphate hydrolases"/>
    <property type="match status" value="1"/>
</dbReference>
<evidence type="ECO:0000256" key="4">
    <source>
        <dbReference type="ARBA" id="ARBA00022741"/>
    </source>
</evidence>
<dbReference type="PANTHER" id="PTHR42781:SF4">
    <property type="entry name" value="SPERMIDINE_PUTRESCINE IMPORT ATP-BINDING PROTEIN POTA"/>
    <property type="match status" value="1"/>
</dbReference>
<gene>
    <name evidence="7" type="ORF">ABEG18_11360</name>
</gene>
<organism evidence="7">
    <name type="scientific">Alsobacter sp. KACC 23698</name>
    <dbReference type="NCBI Taxonomy" id="3149229"/>
    <lineage>
        <taxon>Bacteria</taxon>
        <taxon>Pseudomonadati</taxon>
        <taxon>Pseudomonadota</taxon>
        <taxon>Alphaproteobacteria</taxon>
        <taxon>Hyphomicrobiales</taxon>
        <taxon>Alsobacteraceae</taxon>
        <taxon>Alsobacter</taxon>
    </lineage>
</organism>
<comment type="subcellular location">
    <subcellularLocation>
        <location evidence="1">Cell inner membrane</location>
        <topology evidence="1">Peripheral membrane protein</topology>
    </subcellularLocation>
</comment>
<evidence type="ECO:0000259" key="6">
    <source>
        <dbReference type="PROSITE" id="PS50893"/>
    </source>
</evidence>
<dbReference type="FunFam" id="3.40.50.300:FF:000042">
    <property type="entry name" value="Maltose/maltodextrin ABC transporter, ATP-binding protein"/>
    <property type="match status" value="1"/>
</dbReference>
<accession>A0AAU7JM27</accession>
<feature type="domain" description="ABC transporter" evidence="6">
    <location>
        <begin position="4"/>
        <end position="241"/>
    </location>
</feature>
<reference evidence="7" key="1">
    <citation type="submission" date="2024-05" db="EMBL/GenBank/DDBJ databases">
        <authorList>
            <person name="Kim S."/>
            <person name="Heo J."/>
            <person name="Choi H."/>
            <person name="Choi Y."/>
            <person name="Kwon S.-W."/>
            <person name="Kim Y."/>
        </authorList>
    </citation>
    <scope>NUCLEOTIDE SEQUENCE</scope>
    <source>
        <strain evidence="7">KACC 23698</strain>
    </source>
</reference>
<dbReference type="PANTHER" id="PTHR42781">
    <property type="entry name" value="SPERMIDINE/PUTRESCINE IMPORT ATP-BINDING PROTEIN POTA"/>
    <property type="match status" value="1"/>
</dbReference>
<keyword evidence="4" id="KW-0547">Nucleotide-binding</keyword>
<dbReference type="PROSITE" id="PS50893">
    <property type="entry name" value="ABC_TRANSPORTER_2"/>
    <property type="match status" value="1"/>
</dbReference>
<proteinExistence type="inferred from homology"/>
<dbReference type="GO" id="GO:0016887">
    <property type="term" value="F:ATP hydrolysis activity"/>
    <property type="evidence" value="ECO:0007669"/>
    <property type="project" value="InterPro"/>
</dbReference>
<dbReference type="GO" id="GO:0140359">
    <property type="term" value="F:ABC-type transporter activity"/>
    <property type="evidence" value="ECO:0007669"/>
    <property type="project" value="UniProtKB-ARBA"/>
</dbReference>
<evidence type="ECO:0000256" key="5">
    <source>
        <dbReference type="ARBA" id="ARBA00022840"/>
    </source>
</evidence>
<dbReference type="PROSITE" id="PS00211">
    <property type="entry name" value="ABC_TRANSPORTER_1"/>
    <property type="match status" value="1"/>
</dbReference>
<dbReference type="InterPro" id="IPR003593">
    <property type="entry name" value="AAA+_ATPase"/>
</dbReference>
<evidence type="ECO:0000313" key="7">
    <source>
        <dbReference type="EMBL" id="XBO41321.1"/>
    </source>
</evidence>
<comment type="similarity">
    <text evidence="2">Belongs to the ABC transporter superfamily.</text>
</comment>
<dbReference type="InterPro" id="IPR012340">
    <property type="entry name" value="NA-bd_OB-fold"/>
</dbReference>
<dbReference type="InterPro" id="IPR027417">
    <property type="entry name" value="P-loop_NTPase"/>
</dbReference>